<feature type="domain" description="Cysteine-rich" evidence="2">
    <location>
        <begin position="161"/>
        <end position="252"/>
    </location>
</feature>
<evidence type="ECO:0000259" key="2">
    <source>
        <dbReference type="Pfam" id="PF02754"/>
    </source>
</evidence>
<proteinExistence type="predicted"/>
<evidence type="ECO:0000256" key="1">
    <source>
        <dbReference type="ARBA" id="ARBA00023002"/>
    </source>
</evidence>
<dbReference type="InterPro" id="IPR004017">
    <property type="entry name" value="Cys_rich_dom"/>
</dbReference>
<dbReference type="Gene3D" id="1.20.1050.140">
    <property type="match status" value="1"/>
</dbReference>
<dbReference type="Proteomes" id="UP000320948">
    <property type="component" value="Unassembled WGS sequence"/>
</dbReference>
<dbReference type="PANTHER" id="PTHR42947:SF1">
    <property type="entry name" value="COB--COM HETERODISULFIDE REDUCTASE SUBUNIT B 1"/>
    <property type="match status" value="1"/>
</dbReference>
<dbReference type="PANTHER" id="PTHR42947">
    <property type="entry name" value="COB--COM HETERODISULFIDE REDUCTASE SUBUNIT B 1"/>
    <property type="match status" value="1"/>
</dbReference>
<dbReference type="AlphaFoldDB" id="A0A6N4R5E6"/>
<name>A0A6N4R5E6_BLAVI</name>
<gene>
    <name evidence="3" type="ORF">DI628_04555</name>
</gene>
<feature type="domain" description="Cysteine-rich" evidence="2">
    <location>
        <begin position="16"/>
        <end position="97"/>
    </location>
</feature>
<dbReference type="InterPro" id="IPR051278">
    <property type="entry name" value="HdrB/HdrD_reductase"/>
</dbReference>
<dbReference type="Pfam" id="PF02754">
    <property type="entry name" value="CCG"/>
    <property type="match status" value="2"/>
</dbReference>
<dbReference type="GO" id="GO:0016491">
    <property type="term" value="F:oxidoreductase activity"/>
    <property type="evidence" value="ECO:0007669"/>
    <property type="project" value="UniProtKB-KW"/>
</dbReference>
<organism evidence="3 4">
    <name type="scientific">Blastochloris viridis</name>
    <name type="common">Rhodopseudomonas viridis</name>
    <dbReference type="NCBI Taxonomy" id="1079"/>
    <lineage>
        <taxon>Bacteria</taxon>
        <taxon>Pseudomonadati</taxon>
        <taxon>Pseudomonadota</taxon>
        <taxon>Alphaproteobacteria</taxon>
        <taxon>Hyphomicrobiales</taxon>
        <taxon>Blastochloridaceae</taxon>
        <taxon>Blastochloris</taxon>
    </lineage>
</organism>
<dbReference type="Gene3D" id="3.40.50.11810">
    <property type="match status" value="1"/>
</dbReference>
<evidence type="ECO:0000313" key="4">
    <source>
        <dbReference type="Proteomes" id="UP000320948"/>
    </source>
</evidence>
<dbReference type="EMBL" id="VAFM01000001">
    <property type="protein sequence ID" value="TKW61896.1"/>
    <property type="molecule type" value="Genomic_DNA"/>
</dbReference>
<keyword evidence="1" id="KW-0560">Oxidoreductase</keyword>
<comment type="caution">
    <text evidence="3">The sequence shown here is derived from an EMBL/GenBank/DDBJ whole genome shotgun (WGS) entry which is preliminary data.</text>
</comment>
<sequence>MAHIKPKNKEDYKFNYAYYPGCAAKQIQKEADWSAQAIAEQLNVGLHDMPAATCCGAGNLQEHDLAAALAVNARIFSEAEEMGMDIVTICNTCLQTFTYANHRFKNEPELLETINKVLVKAGVRPYQGTIDVKHLIWVLVDDIGEEILKQHLKNPLNGLRVAPFYGCHALRPNEIFEGRGGTVRGPQYLETLISVLGGDSVDYFGKDKCCGFHYMLANEKDFLKMSGGHSLQAKQAGADIMVSPCTLCDFALGAYQSRSEKAMGTKIDMPEMNIAQLVGAAFGLDKKTLGFSRLHVDPTPAMQARNMQL</sequence>
<protein>
    <submittedName>
        <fullName evidence="3">Heterodisulfide reductase subunit B</fullName>
    </submittedName>
</protein>
<evidence type="ECO:0000313" key="3">
    <source>
        <dbReference type="EMBL" id="TKW61896.1"/>
    </source>
</evidence>
<reference evidence="3 4" key="1">
    <citation type="journal article" date="2017" name="Nat. Commun.">
        <title>In situ click chemistry generation of cyclooxygenase-2 inhibitors.</title>
        <authorList>
            <person name="Bhardwaj A."/>
            <person name="Kaur J."/>
            <person name="Wuest M."/>
            <person name="Wuest F."/>
        </authorList>
    </citation>
    <scope>NUCLEOTIDE SEQUENCE [LARGE SCALE GENOMIC DNA]</scope>
    <source>
        <strain evidence="3">S2_018_000_R2_106</strain>
    </source>
</reference>
<accession>A0A6N4R5E6</accession>